<organism evidence="1 2">
    <name type="scientific">Streptomyces pactum</name>
    <dbReference type="NCBI Taxonomy" id="68249"/>
    <lineage>
        <taxon>Bacteria</taxon>
        <taxon>Bacillati</taxon>
        <taxon>Actinomycetota</taxon>
        <taxon>Actinomycetes</taxon>
        <taxon>Kitasatosporales</taxon>
        <taxon>Streptomycetaceae</taxon>
        <taxon>Streptomyces</taxon>
    </lineage>
</organism>
<dbReference type="RefSeq" id="WP_197987206.1">
    <property type="nucleotide sequence ID" value="NZ_JACYXC010000001.1"/>
</dbReference>
<reference evidence="1 2" key="1">
    <citation type="submission" date="2020-09" db="EMBL/GenBank/DDBJ databases">
        <title>Biosynthesis of the nuclear factor of activated T cells inhibitor NFAT-133 and its congeners in Streptomyces pactum.</title>
        <authorList>
            <person name="Zhou W."/>
            <person name="Posri P."/>
            <person name="Abugrain M.E."/>
            <person name="Weisberg A.J."/>
            <person name="Chang J.H."/>
            <person name="Mahmud T."/>
        </authorList>
    </citation>
    <scope>NUCLEOTIDE SEQUENCE [LARGE SCALE GENOMIC DNA]</scope>
    <source>
        <strain evidence="1 2">ATCC 27456</strain>
    </source>
</reference>
<protein>
    <submittedName>
        <fullName evidence="1">Helix-turn-helix transcriptional regulator</fullName>
    </submittedName>
</protein>
<evidence type="ECO:0000313" key="1">
    <source>
        <dbReference type="EMBL" id="MBH5333378.1"/>
    </source>
</evidence>
<comment type="caution">
    <text evidence="1">The sequence shown here is derived from an EMBL/GenBank/DDBJ whole genome shotgun (WGS) entry which is preliminary data.</text>
</comment>
<dbReference type="Proteomes" id="UP000807371">
    <property type="component" value="Unassembled WGS sequence"/>
</dbReference>
<name>A0ABS0NDZ9_9ACTN</name>
<sequence>MPNAPRTDGPDDATFATVFRQALRRRGLSLERVRDHLRSHGISVSPATLSYWQSGRSQPEKAQSLRAVDALEPLLGLPAGTLRSLLGPRRPRGWAPPHDPVAVRGVYGENSDVERVLGAAFPHFNAGLRRLVVHETVNVNEERFIDETRVTTVVRAVRSGAEHLTVIHSLDFPKAETIDLTVPYGPAPPVRFLPEVDCVAADIPLGRRLAVNETAVVEYTVRYSATGISYQHERRVPTPQKAYLLHVRFHPRALPSNCWHYYRRQLGGEPQRRHRVGLDAFHTTHLLPAKCVPGVYGIEWTWPDRPAPGGPCSGVRSP</sequence>
<proteinExistence type="predicted"/>
<dbReference type="EMBL" id="JACYXC010000001">
    <property type="protein sequence ID" value="MBH5333378.1"/>
    <property type="molecule type" value="Genomic_DNA"/>
</dbReference>
<keyword evidence="2" id="KW-1185">Reference proteome</keyword>
<evidence type="ECO:0000313" key="2">
    <source>
        <dbReference type="Proteomes" id="UP000807371"/>
    </source>
</evidence>
<accession>A0ABS0NDZ9</accession>
<gene>
    <name evidence="1" type="ORF">IHE55_00590</name>
</gene>